<dbReference type="Proteomes" id="UP001151295">
    <property type="component" value="Unassembled WGS sequence"/>
</dbReference>
<accession>A0ABQ8PIT2</accession>
<dbReference type="EMBL" id="JANBQD010000056">
    <property type="protein sequence ID" value="KAJ1990079.1"/>
    <property type="molecule type" value="Genomic_DNA"/>
</dbReference>
<dbReference type="Gene3D" id="2.60.40.640">
    <property type="match status" value="1"/>
</dbReference>
<dbReference type="InterPro" id="IPR014756">
    <property type="entry name" value="Ig_E-set"/>
</dbReference>
<organism evidence="2 3">
    <name type="scientific">Coemansia umbellata</name>
    <dbReference type="NCBI Taxonomy" id="1424467"/>
    <lineage>
        <taxon>Eukaryota</taxon>
        <taxon>Fungi</taxon>
        <taxon>Fungi incertae sedis</taxon>
        <taxon>Zoopagomycota</taxon>
        <taxon>Kickxellomycotina</taxon>
        <taxon>Kickxellomycetes</taxon>
        <taxon>Kickxellales</taxon>
        <taxon>Kickxellaceae</taxon>
        <taxon>Coemansia</taxon>
    </lineage>
</organism>
<dbReference type="EC" id="3.4.11.26" evidence="2"/>
<protein>
    <submittedName>
        <fullName evidence="2">Aminopeptidase</fullName>
        <ecNumber evidence="2">3.4.11.26</ecNumber>
    </submittedName>
</protein>
<evidence type="ECO:0000313" key="3">
    <source>
        <dbReference type="Proteomes" id="UP001151295"/>
    </source>
</evidence>
<feature type="compositionally biased region" description="Polar residues" evidence="1">
    <location>
        <begin position="372"/>
        <end position="381"/>
    </location>
</feature>
<gene>
    <name evidence="2" type="primary">ICP55_2</name>
    <name evidence="2" type="ORF">EDC05_004252</name>
</gene>
<name>A0ABQ8PIT2_9FUNG</name>
<proteinExistence type="predicted"/>
<dbReference type="SUPFAM" id="SSF81296">
    <property type="entry name" value="E set domains"/>
    <property type="match status" value="1"/>
</dbReference>
<evidence type="ECO:0000313" key="2">
    <source>
        <dbReference type="EMBL" id="KAJ1990079.1"/>
    </source>
</evidence>
<keyword evidence="2" id="KW-0031">Aminopeptidase</keyword>
<keyword evidence="2" id="KW-0378">Hydrolase</keyword>
<keyword evidence="3" id="KW-1185">Reference proteome</keyword>
<sequence length="395" mass="43823">MFYVRTEIVPDISHVVLRGLPSEASGQSISGRVLIRLGHSLKVKRITIAFQSVDVHKHQFSKQSSMKGGVLIQQSIFDATNSGQDFTLWPAIPGGDPQELPFSFAIPGYIHETVRTGFGCIAYELKVTIHSRGFGINTWTQTQRIPVYRVPIEGSPWAMTLADSMCVQADWLGAVELQMLSDCASFADNTKLSVRAIVRPLQKYQMLAEIGLRLHEKVHCKTIRDRFGDCRSSERVVCDYLQKTCDLNDSLQMVPLDLERCFDLSVDIPSATAGGIQYSMNTARLWVTHELILSATVIDKNQHAHMLRISAPIQIVPGIALEASFAELPTYSKSCFDRLLLGGTAENVLEAEHVEQEPSWHSSPPPAFFAEPQNNSDTTTALPPGYEPSFVSFTN</sequence>
<dbReference type="GO" id="GO:0004177">
    <property type="term" value="F:aminopeptidase activity"/>
    <property type="evidence" value="ECO:0007669"/>
    <property type="project" value="UniProtKB-KW"/>
</dbReference>
<reference evidence="2" key="1">
    <citation type="submission" date="2022-07" db="EMBL/GenBank/DDBJ databases">
        <title>Phylogenomic reconstructions and comparative analyses of Kickxellomycotina fungi.</title>
        <authorList>
            <person name="Reynolds N.K."/>
            <person name="Stajich J.E."/>
            <person name="Barry K."/>
            <person name="Grigoriev I.V."/>
            <person name="Crous P."/>
            <person name="Smith M.E."/>
        </authorList>
    </citation>
    <scope>NUCLEOTIDE SEQUENCE</scope>
    <source>
        <strain evidence="2">BCRC 34882</strain>
    </source>
</reference>
<dbReference type="InterPro" id="IPR014752">
    <property type="entry name" value="Arrestin-like_C"/>
</dbReference>
<evidence type="ECO:0000256" key="1">
    <source>
        <dbReference type="SAM" id="MobiDB-lite"/>
    </source>
</evidence>
<keyword evidence="2" id="KW-0645">Protease</keyword>
<feature type="region of interest" description="Disordered" evidence="1">
    <location>
        <begin position="356"/>
        <end position="385"/>
    </location>
</feature>
<comment type="caution">
    <text evidence="2">The sequence shown here is derived from an EMBL/GenBank/DDBJ whole genome shotgun (WGS) entry which is preliminary data.</text>
</comment>